<comment type="caution">
    <text evidence="8">The sequence shown here is derived from an EMBL/GenBank/DDBJ whole genome shotgun (WGS) entry which is preliminary data.</text>
</comment>
<keyword evidence="4 5" id="KW-0720">Serine protease</keyword>
<accession>A0AAD6J810</accession>
<evidence type="ECO:0000256" key="3">
    <source>
        <dbReference type="ARBA" id="ARBA00022801"/>
    </source>
</evidence>
<dbReference type="EMBL" id="JAQGDS010000001">
    <property type="protein sequence ID" value="KAJ6264522.1"/>
    <property type="molecule type" value="Genomic_DNA"/>
</dbReference>
<evidence type="ECO:0000313" key="8">
    <source>
        <dbReference type="EMBL" id="KAJ6264522.1"/>
    </source>
</evidence>
<dbReference type="InterPro" id="IPR000209">
    <property type="entry name" value="Peptidase_S8/S53_dom"/>
</dbReference>
<dbReference type="GO" id="GO:0006508">
    <property type="term" value="P:proteolysis"/>
    <property type="evidence" value="ECO:0007669"/>
    <property type="project" value="UniProtKB-KW"/>
</dbReference>
<dbReference type="Gene3D" id="3.40.50.200">
    <property type="entry name" value="Peptidase S8/S53 domain"/>
    <property type="match status" value="1"/>
</dbReference>
<dbReference type="SUPFAM" id="SSF52743">
    <property type="entry name" value="Subtilisin-like"/>
    <property type="match status" value="1"/>
</dbReference>
<dbReference type="InterPro" id="IPR023828">
    <property type="entry name" value="Peptidase_S8_Ser-AS"/>
</dbReference>
<dbReference type="InterPro" id="IPR015500">
    <property type="entry name" value="Peptidase_S8_subtilisin-rel"/>
</dbReference>
<evidence type="ECO:0000256" key="1">
    <source>
        <dbReference type="ARBA" id="ARBA00011073"/>
    </source>
</evidence>
<dbReference type="PRINTS" id="PR00723">
    <property type="entry name" value="SUBTILISIN"/>
</dbReference>
<dbReference type="PANTHER" id="PTHR43806:SF13">
    <property type="entry name" value="SUBTILASE-TYPE PROTEINASE RRT12"/>
    <property type="match status" value="1"/>
</dbReference>
<protein>
    <submittedName>
        <fullName evidence="8">Aqualysin-1</fullName>
    </submittedName>
</protein>
<sequence length="548" mass="60486">MKLFRFFYIHLLYGIHYCRLSVLAADSGPNQVRTTDHEHDLPALRNLDAATTTYILREEYTPMKKANDHEKHSGFETSQGVENAILGSNDTLNHNIGGDNIDKGTGNAETSVRSNSYNVCSVDKSTSTCHWTCAEQRGDEDSYGQPKYYEFSDTPSDSDILTNLAHEIMGGIKYVIKCPECTPLVISVFVKLLKRDIKKHYPEEYTRIRPIILAIVKLVEKFFKILHRIFDAILEEYQYFIETASAELERRSSAYTLLIQVDAPWGLARIPRRKKVPPSHRRKSMDKWYCYPALAGSGVDIYVVDTGVAIKLPEFGGRAKNVYPTCAVDDGEVVDGHGTSVAAVLGSRSCGVAKKANIRSVNVHSTPTNRECVHTSHHGWESGISDGIEHVVTLHKNRMNESDFNGSVINLSICMGGMPPSGRLESKLHAALRGATEAGIHVVVAAGNSNADACSCESSRFSQTLPIISVGATDMADRRARFSNYGRSYYTSQGTSLAAPHVAGVIATWLPDLKLNPKGMKQLILSHATPTAQRGAESVRILNNELRI</sequence>
<evidence type="ECO:0000256" key="4">
    <source>
        <dbReference type="ARBA" id="ARBA00022825"/>
    </source>
</evidence>
<reference evidence="8" key="1">
    <citation type="submission" date="2023-01" db="EMBL/GenBank/DDBJ databases">
        <title>The chitinases involved in constricting ring structure development in the nematode-trapping fungus Drechslerella dactyloides.</title>
        <authorList>
            <person name="Wang R."/>
            <person name="Zhang L."/>
            <person name="Tang P."/>
            <person name="Li S."/>
            <person name="Liang L."/>
        </authorList>
    </citation>
    <scope>NUCLEOTIDE SEQUENCE</scope>
    <source>
        <strain evidence="8">YMF1.00031</strain>
    </source>
</reference>
<dbReference type="CDD" id="cd04077">
    <property type="entry name" value="Peptidases_S8_PCSK9_ProteinaseK_like"/>
    <property type="match status" value="1"/>
</dbReference>
<keyword evidence="3 5" id="KW-0378">Hydrolase</keyword>
<evidence type="ECO:0000256" key="2">
    <source>
        <dbReference type="ARBA" id="ARBA00022670"/>
    </source>
</evidence>
<evidence type="ECO:0000313" key="9">
    <source>
        <dbReference type="Proteomes" id="UP001221413"/>
    </source>
</evidence>
<gene>
    <name evidence="8" type="ORF">Dda_0669</name>
</gene>
<dbReference type="GO" id="GO:0004252">
    <property type="term" value="F:serine-type endopeptidase activity"/>
    <property type="evidence" value="ECO:0007669"/>
    <property type="project" value="UniProtKB-UniRule"/>
</dbReference>
<feature type="signal peptide" evidence="6">
    <location>
        <begin position="1"/>
        <end position="20"/>
    </location>
</feature>
<feature type="active site" description="Charge relay system" evidence="5">
    <location>
        <position position="305"/>
    </location>
</feature>
<feature type="active site" description="Charge relay system" evidence="5">
    <location>
        <position position="496"/>
    </location>
</feature>
<evidence type="ECO:0000256" key="6">
    <source>
        <dbReference type="SAM" id="SignalP"/>
    </source>
</evidence>
<keyword evidence="9" id="KW-1185">Reference proteome</keyword>
<dbReference type="PROSITE" id="PS51892">
    <property type="entry name" value="SUBTILASE"/>
    <property type="match status" value="1"/>
</dbReference>
<name>A0AAD6J810_DREDA</name>
<feature type="domain" description="Peptidase S8/S53" evidence="7">
    <location>
        <begin position="296"/>
        <end position="533"/>
    </location>
</feature>
<keyword evidence="2 5" id="KW-0645">Protease</keyword>
<feature type="active site" description="Charge relay system" evidence="5">
    <location>
        <position position="337"/>
    </location>
</feature>
<dbReference type="InterPro" id="IPR050131">
    <property type="entry name" value="Peptidase_S8_subtilisin-like"/>
</dbReference>
<feature type="chain" id="PRO_5042039828" evidence="6">
    <location>
        <begin position="21"/>
        <end position="548"/>
    </location>
</feature>
<proteinExistence type="inferred from homology"/>
<dbReference type="PROSITE" id="PS00138">
    <property type="entry name" value="SUBTILASE_SER"/>
    <property type="match status" value="1"/>
</dbReference>
<evidence type="ECO:0000259" key="7">
    <source>
        <dbReference type="Pfam" id="PF00082"/>
    </source>
</evidence>
<dbReference type="AlphaFoldDB" id="A0AAD6J810"/>
<dbReference type="PANTHER" id="PTHR43806">
    <property type="entry name" value="PEPTIDASE S8"/>
    <property type="match status" value="1"/>
</dbReference>
<keyword evidence="6" id="KW-0732">Signal</keyword>
<organism evidence="8 9">
    <name type="scientific">Drechslerella dactyloides</name>
    <name type="common">Nematode-trapping fungus</name>
    <name type="synonym">Arthrobotrys dactyloides</name>
    <dbReference type="NCBI Taxonomy" id="74499"/>
    <lineage>
        <taxon>Eukaryota</taxon>
        <taxon>Fungi</taxon>
        <taxon>Dikarya</taxon>
        <taxon>Ascomycota</taxon>
        <taxon>Pezizomycotina</taxon>
        <taxon>Orbiliomycetes</taxon>
        <taxon>Orbiliales</taxon>
        <taxon>Orbiliaceae</taxon>
        <taxon>Drechslerella</taxon>
    </lineage>
</organism>
<evidence type="ECO:0000256" key="5">
    <source>
        <dbReference type="PROSITE-ProRule" id="PRU01240"/>
    </source>
</evidence>
<dbReference type="InterPro" id="IPR036852">
    <property type="entry name" value="Peptidase_S8/S53_dom_sf"/>
</dbReference>
<dbReference type="InterPro" id="IPR034193">
    <property type="entry name" value="PCSK9_ProteinaseK-like"/>
</dbReference>
<dbReference type="Proteomes" id="UP001221413">
    <property type="component" value="Unassembled WGS sequence"/>
</dbReference>
<comment type="similarity">
    <text evidence="1 5">Belongs to the peptidase S8 family.</text>
</comment>
<dbReference type="Pfam" id="PF00082">
    <property type="entry name" value="Peptidase_S8"/>
    <property type="match status" value="1"/>
</dbReference>